<feature type="domain" description="Glutamine amidotransferase type-2" evidence="8">
    <location>
        <begin position="2"/>
        <end position="181"/>
    </location>
</feature>
<dbReference type="CDD" id="cd01991">
    <property type="entry name" value="Asn_synthase_B_C"/>
    <property type="match status" value="1"/>
</dbReference>
<evidence type="ECO:0000256" key="1">
    <source>
        <dbReference type="ARBA" id="ARBA00005187"/>
    </source>
</evidence>
<evidence type="ECO:0000256" key="2">
    <source>
        <dbReference type="ARBA" id="ARBA00005752"/>
    </source>
</evidence>
<dbReference type="PIRSF" id="PIRSF001589">
    <property type="entry name" value="Asn_synthetase_glu-h"/>
    <property type="match status" value="1"/>
</dbReference>
<dbReference type="InterPro" id="IPR017932">
    <property type="entry name" value="GATase_2_dom"/>
</dbReference>
<accession>A0ABT0TTZ6</accession>
<dbReference type="CDD" id="cd00712">
    <property type="entry name" value="AsnB"/>
    <property type="match status" value="1"/>
</dbReference>
<sequence length="563" mass="64860">MCSICGGNYPLELVKKASETMKHRGPDFSGEFSDEIISLAHNRLSIIDLDSEANQPFASPFCPHLVLVFNGEIYNYKELRQELKKQGIPFFTQSDTEVLLHAYAFLGEECLQKLNGDFAFCILDKRDDSLFLARDRMGNKPLFYTLNQEKIFFASEIKAVLEIGKFGFDLEEVSKWILFSNGSENKTIYQGIFSFPSASFGRFFNGELRIKKYWECVPCVDSTLGQKEALDRLEEILSDAVKIRLRSDVPMALCISGGVDSSILAHLAKRIGVECLYFGINFKETKQNEIQHMKQLQKDLGINVSYIAPNLECIKEDLRDLVQNQDEIFRSFSIYLQYLLFKNIAPFCKVVLGGQGADELFGGYYHHIGRYIFAHHKEFENRIRIYGNEALKEYGFGLKCSLDDSLKLKLFREDNQEGMRILQENELPLPSMENLLERFLLDFTQGLWLDAFKYNLPNLLRYEDRNAMQFGIENRTPFTDYRLVEFAFSLESSLKFAKGYSKYLLRLLLERLGSKELAWRVDKVGFSAPEFVLAQTLGYNVSSLFGIRLAFFEVLKMRLKGEV</sequence>
<dbReference type="EMBL" id="JAMOKX010000002">
    <property type="protein sequence ID" value="MCL9819150.1"/>
    <property type="molecule type" value="Genomic_DNA"/>
</dbReference>
<dbReference type="Pfam" id="PF13537">
    <property type="entry name" value="GATase_7"/>
    <property type="match status" value="1"/>
</dbReference>
<comment type="pathway">
    <text evidence="1">Amino-acid biosynthesis; L-asparagine biosynthesis; L-asparagine from L-aspartate (L-Gln route): step 1/1.</text>
</comment>
<dbReference type="Pfam" id="PF00733">
    <property type="entry name" value="Asn_synthase"/>
    <property type="match status" value="1"/>
</dbReference>
<dbReference type="Gene3D" id="3.40.50.620">
    <property type="entry name" value="HUPs"/>
    <property type="match status" value="1"/>
</dbReference>
<dbReference type="InterPro" id="IPR001962">
    <property type="entry name" value="Asn_synthase"/>
</dbReference>
<name>A0ABT0TTZ6_9HELI</name>
<dbReference type="NCBIfam" id="TIGR01536">
    <property type="entry name" value="asn_synth_AEB"/>
    <property type="match status" value="1"/>
</dbReference>
<keyword evidence="9" id="KW-0436">Ligase</keyword>
<dbReference type="InterPro" id="IPR006426">
    <property type="entry name" value="Asn_synth_AEB"/>
</dbReference>
<evidence type="ECO:0000313" key="9">
    <source>
        <dbReference type="EMBL" id="MCL9819150.1"/>
    </source>
</evidence>
<dbReference type="GO" id="GO:0004066">
    <property type="term" value="F:asparagine synthase (glutamine-hydrolyzing) activity"/>
    <property type="evidence" value="ECO:0007669"/>
    <property type="project" value="UniProtKB-EC"/>
</dbReference>
<gene>
    <name evidence="9" type="primary">asnB</name>
    <name evidence="9" type="ORF">NCR95_03040</name>
</gene>
<comment type="catalytic activity">
    <reaction evidence="7">
        <text>L-aspartate + L-glutamine + ATP + H2O = L-asparagine + L-glutamate + AMP + diphosphate + H(+)</text>
        <dbReference type="Rhea" id="RHEA:12228"/>
        <dbReference type="ChEBI" id="CHEBI:15377"/>
        <dbReference type="ChEBI" id="CHEBI:15378"/>
        <dbReference type="ChEBI" id="CHEBI:29985"/>
        <dbReference type="ChEBI" id="CHEBI:29991"/>
        <dbReference type="ChEBI" id="CHEBI:30616"/>
        <dbReference type="ChEBI" id="CHEBI:33019"/>
        <dbReference type="ChEBI" id="CHEBI:58048"/>
        <dbReference type="ChEBI" id="CHEBI:58359"/>
        <dbReference type="ChEBI" id="CHEBI:456215"/>
        <dbReference type="EC" id="6.3.5.4"/>
    </reaction>
</comment>
<comment type="similarity">
    <text evidence="2">Belongs to the asparagine synthetase family.</text>
</comment>
<dbReference type="EC" id="6.3.5.4" evidence="3"/>
<dbReference type="Gene3D" id="3.60.20.10">
    <property type="entry name" value="Glutamine Phosphoribosylpyrophosphate, subunit 1, domain 1"/>
    <property type="match status" value="1"/>
</dbReference>
<protein>
    <recommendedName>
        <fullName evidence="3">asparagine synthase (glutamine-hydrolyzing)</fullName>
        <ecNumber evidence="3">6.3.5.4</ecNumber>
    </recommendedName>
</protein>
<dbReference type="InterPro" id="IPR033738">
    <property type="entry name" value="AsnB_N"/>
</dbReference>
<proteinExistence type="inferred from homology"/>
<comment type="caution">
    <text evidence="9">The sequence shown here is derived from an EMBL/GenBank/DDBJ whole genome shotgun (WGS) entry which is preliminary data.</text>
</comment>
<evidence type="ECO:0000256" key="6">
    <source>
        <dbReference type="ARBA" id="ARBA00022962"/>
    </source>
</evidence>
<dbReference type="InterPro" id="IPR029055">
    <property type="entry name" value="Ntn_hydrolases_N"/>
</dbReference>
<dbReference type="SUPFAM" id="SSF52402">
    <property type="entry name" value="Adenine nucleotide alpha hydrolases-like"/>
    <property type="match status" value="1"/>
</dbReference>
<organism evidence="9 10">
    <name type="scientific">Helicobacter colisuis</name>
    <dbReference type="NCBI Taxonomy" id="2949739"/>
    <lineage>
        <taxon>Bacteria</taxon>
        <taxon>Pseudomonadati</taxon>
        <taxon>Campylobacterota</taxon>
        <taxon>Epsilonproteobacteria</taxon>
        <taxon>Campylobacterales</taxon>
        <taxon>Helicobacteraceae</taxon>
        <taxon>Helicobacter</taxon>
    </lineage>
</organism>
<reference evidence="9" key="1">
    <citation type="submission" date="2022-06" db="EMBL/GenBank/DDBJ databases">
        <title>Helicobacter colisuis sp. nov.</title>
        <authorList>
            <person name="Papic B."/>
            <person name="Gruntar I."/>
        </authorList>
    </citation>
    <scope>NUCLEOTIDE SEQUENCE</scope>
    <source>
        <strain evidence="9">11154-15</strain>
    </source>
</reference>
<dbReference type="Proteomes" id="UP001057522">
    <property type="component" value="Unassembled WGS sequence"/>
</dbReference>
<keyword evidence="5" id="KW-0067">ATP-binding</keyword>
<evidence type="ECO:0000256" key="7">
    <source>
        <dbReference type="ARBA" id="ARBA00048741"/>
    </source>
</evidence>
<keyword evidence="10" id="KW-1185">Reference proteome</keyword>
<dbReference type="InterPro" id="IPR051786">
    <property type="entry name" value="ASN_synthetase/amidase"/>
</dbReference>
<dbReference type="RefSeq" id="WP_250603760.1">
    <property type="nucleotide sequence ID" value="NZ_JAMOKX010000002.1"/>
</dbReference>
<keyword evidence="4" id="KW-0547">Nucleotide-binding</keyword>
<dbReference type="PROSITE" id="PS51278">
    <property type="entry name" value="GATASE_TYPE_2"/>
    <property type="match status" value="1"/>
</dbReference>
<evidence type="ECO:0000256" key="5">
    <source>
        <dbReference type="ARBA" id="ARBA00022840"/>
    </source>
</evidence>
<dbReference type="PANTHER" id="PTHR43284:SF1">
    <property type="entry name" value="ASPARAGINE SYNTHETASE"/>
    <property type="match status" value="1"/>
</dbReference>
<dbReference type="SUPFAM" id="SSF56235">
    <property type="entry name" value="N-terminal nucleophile aminohydrolases (Ntn hydrolases)"/>
    <property type="match status" value="1"/>
</dbReference>
<evidence type="ECO:0000313" key="10">
    <source>
        <dbReference type="Proteomes" id="UP001057522"/>
    </source>
</evidence>
<evidence type="ECO:0000256" key="3">
    <source>
        <dbReference type="ARBA" id="ARBA00012737"/>
    </source>
</evidence>
<keyword evidence="6" id="KW-0315">Glutamine amidotransferase</keyword>
<dbReference type="InterPro" id="IPR014729">
    <property type="entry name" value="Rossmann-like_a/b/a_fold"/>
</dbReference>
<dbReference type="PANTHER" id="PTHR43284">
    <property type="entry name" value="ASPARAGINE SYNTHETASE (GLUTAMINE-HYDROLYZING)"/>
    <property type="match status" value="1"/>
</dbReference>
<evidence type="ECO:0000259" key="8">
    <source>
        <dbReference type="PROSITE" id="PS51278"/>
    </source>
</evidence>
<evidence type="ECO:0000256" key="4">
    <source>
        <dbReference type="ARBA" id="ARBA00022741"/>
    </source>
</evidence>